<keyword evidence="1" id="KW-1133">Transmembrane helix</keyword>
<gene>
    <name evidence="2" type="ORF">ACFP73_10935</name>
</gene>
<keyword evidence="1" id="KW-0812">Transmembrane</keyword>
<dbReference type="Pfam" id="PF11143">
    <property type="entry name" value="DUF2919"/>
    <property type="match status" value="1"/>
</dbReference>
<dbReference type="EMBL" id="JBHSUC010000012">
    <property type="protein sequence ID" value="MFC6362600.1"/>
    <property type="molecule type" value="Genomic_DNA"/>
</dbReference>
<feature type="transmembrane region" description="Helical" evidence="1">
    <location>
        <begin position="20"/>
        <end position="40"/>
    </location>
</feature>
<dbReference type="InterPro" id="IPR021318">
    <property type="entry name" value="DUF2919"/>
</dbReference>
<keyword evidence="3" id="KW-1185">Reference proteome</keyword>
<evidence type="ECO:0000313" key="3">
    <source>
        <dbReference type="Proteomes" id="UP001596215"/>
    </source>
</evidence>
<evidence type="ECO:0000313" key="2">
    <source>
        <dbReference type="EMBL" id="MFC6362600.1"/>
    </source>
</evidence>
<feature type="transmembrane region" description="Helical" evidence="1">
    <location>
        <begin position="119"/>
        <end position="136"/>
    </location>
</feature>
<comment type="caution">
    <text evidence="2">The sequence shown here is derived from an EMBL/GenBank/DDBJ whole genome shotgun (WGS) entry which is preliminary data.</text>
</comment>
<dbReference type="RefSeq" id="WP_212708512.1">
    <property type="nucleotide sequence ID" value="NZ_BAAAFW010000093.1"/>
</dbReference>
<accession>A0ABW1VPK5</accession>
<reference evidence="3" key="1">
    <citation type="journal article" date="2019" name="Int. J. Syst. Evol. Microbiol.">
        <title>The Global Catalogue of Microorganisms (GCM) 10K type strain sequencing project: providing services to taxonomists for standard genome sequencing and annotation.</title>
        <authorList>
            <consortium name="The Broad Institute Genomics Platform"/>
            <consortium name="The Broad Institute Genome Sequencing Center for Infectious Disease"/>
            <person name="Wu L."/>
            <person name="Ma J."/>
        </authorList>
    </citation>
    <scope>NUCLEOTIDE SEQUENCE [LARGE SCALE GENOMIC DNA]</scope>
    <source>
        <strain evidence="3">CGMCC 4.1530</strain>
    </source>
</reference>
<sequence>MLIDYSPENYDNKGQLRLPFLFWLILIFQARTWIVLVVAGASRQQGETLLNLFYPDTQGFYPGLALGLSAVAAFFLSGYRRRFPVLWRGWRWLLVACSLVTFGWQCSQLSYVLLQQSPLPLILLIFDLLSACWLLTSRRLKDCFVPEFPAEE</sequence>
<feature type="transmembrane region" description="Helical" evidence="1">
    <location>
        <begin position="60"/>
        <end position="79"/>
    </location>
</feature>
<keyword evidence="1" id="KW-0472">Membrane</keyword>
<dbReference type="Proteomes" id="UP001596215">
    <property type="component" value="Unassembled WGS sequence"/>
</dbReference>
<protein>
    <submittedName>
        <fullName evidence="2">DUF2919 domain-containing protein</fullName>
    </submittedName>
</protein>
<evidence type="ECO:0000256" key="1">
    <source>
        <dbReference type="SAM" id="Phobius"/>
    </source>
</evidence>
<name>A0ABW1VPK5_9GAMM</name>
<organism evidence="2 3">
    <name type="scientific">Tatumella punctata</name>
    <dbReference type="NCBI Taxonomy" id="399969"/>
    <lineage>
        <taxon>Bacteria</taxon>
        <taxon>Pseudomonadati</taxon>
        <taxon>Pseudomonadota</taxon>
        <taxon>Gammaproteobacteria</taxon>
        <taxon>Enterobacterales</taxon>
        <taxon>Erwiniaceae</taxon>
        <taxon>Tatumella</taxon>
    </lineage>
</organism>
<proteinExistence type="predicted"/>
<feature type="transmembrane region" description="Helical" evidence="1">
    <location>
        <begin position="91"/>
        <end position="113"/>
    </location>
</feature>